<protein>
    <submittedName>
        <fullName evidence="7">O-antigen ligase</fullName>
    </submittedName>
</protein>
<feature type="transmembrane region" description="Helical" evidence="5">
    <location>
        <begin position="376"/>
        <end position="394"/>
    </location>
</feature>
<dbReference type="RefSeq" id="WP_114350492.1">
    <property type="nucleotide sequence ID" value="NZ_QPJL01000024.1"/>
</dbReference>
<evidence type="ECO:0000256" key="5">
    <source>
        <dbReference type="SAM" id="Phobius"/>
    </source>
</evidence>
<keyword evidence="2 5" id="KW-0812">Transmembrane</keyword>
<feature type="transmembrane region" description="Helical" evidence="5">
    <location>
        <begin position="224"/>
        <end position="240"/>
    </location>
</feature>
<feature type="domain" description="O-antigen ligase-related" evidence="6">
    <location>
        <begin position="208"/>
        <end position="356"/>
    </location>
</feature>
<reference evidence="7 8" key="1">
    <citation type="submission" date="2018-07" db="EMBL/GenBank/DDBJ databases">
        <title>Genomic Encyclopedia of Type Strains, Phase III (KMG-III): the genomes of soil and plant-associated and newly described type strains.</title>
        <authorList>
            <person name="Whitman W."/>
        </authorList>
    </citation>
    <scope>NUCLEOTIDE SEQUENCE [LARGE SCALE GENOMIC DNA]</scope>
    <source>
        <strain evidence="7 8">CECT 8525</strain>
    </source>
</reference>
<accession>A0A368YJ64</accession>
<evidence type="ECO:0000313" key="8">
    <source>
        <dbReference type="Proteomes" id="UP000253345"/>
    </source>
</evidence>
<dbReference type="Proteomes" id="UP000253345">
    <property type="component" value="Unassembled WGS sequence"/>
</dbReference>
<keyword evidence="7" id="KW-0436">Ligase</keyword>
<feature type="transmembrane region" description="Helical" evidence="5">
    <location>
        <begin position="344"/>
        <end position="364"/>
    </location>
</feature>
<organism evidence="7 8">
    <name type="scientific">Paracoccus lutimaris</name>
    <dbReference type="NCBI Taxonomy" id="1490030"/>
    <lineage>
        <taxon>Bacteria</taxon>
        <taxon>Pseudomonadati</taxon>
        <taxon>Pseudomonadota</taxon>
        <taxon>Alphaproteobacteria</taxon>
        <taxon>Rhodobacterales</taxon>
        <taxon>Paracoccaceae</taxon>
        <taxon>Paracoccus</taxon>
    </lineage>
</organism>
<sequence>MVDLGASPHGPAAHDLPKWRAHQQKAFWLGIDLMLGLLVLAGAGDLPNRWGVAKFVWLLAYLLTALRIMAVWPAYFRLLGRNWPYLLYPAVCAMSVVWSVSRPVTAVGGAQLIMTALMASYLGWRFAPRKLVLILFATTLGGATASALNLATGVFQPVFSDVGGLLGIYTNKNMLGHYSLVAMLIALSLILSTPGEMPRLARAIAVPALVLCAAMVILSKSMTAVVLMPCYCGLILLLNRDRLPAAMRHFTLMAMVALIALAPMILTIAGIDPMAALFAATGKDATLTGRTDLWSIGAHMIGQSPISGYGFGAFWVNERFAPQHFEVLRAGSSAPSFHNFLADVGIGTGLIGIAAILILVLTTLRRAFRRWRASGSAMSVCWLVLSILPINVALGEPFLYRQHEFMLSWVIMLGVSLGEWRSPSRIPGGTA</sequence>
<evidence type="ECO:0000256" key="4">
    <source>
        <dbReference type="ARBA" id="ARBA00023136"/>
    </source>
</evidence>
<dbReference type="InterPro" id="IPR051533">
    <property type="entry name" value="WaaL-like"/>
</dbReference>
<proteinExistence type="predicted"/>
<gene>
    <name evidence="7" type="ORF">DFP89_12441</name>
</gene>
<keyword evidence="8" id="KW-1185">Reference proteome</keyword>
<evidence type="ECO:0000256" key="2">
    <source>
        <dbReference type="ARBA" id="ARBA00022692"/>
    </source>
</evidence>
<dbReference type="GO" id="GO:0016020">
    <property type="term" value="C:membrane"/>
    <property type="evidence" value="ECO:0007669"/>
    <property type="project" value="UniProtKB-SubCell"/>
</dbReference>
<feature type="transmembrane region" description="Helical" evidence="5">
    <location>
        <begin position="26"/>
        <end position="43"/>
    </location>
</feature>
<keyword evidence="4 5" id="KW-0472">Membrane</keyword>
<name>A0A368YJ64_9RHOB</name>
<comment type="subcellular location">
    <subcellularLocation>
        <location evidence="1">Membrane</location>
        <topology evidence="1">Multi-pass membrane protein</topology>
    </subcellularLocation>
</comment>
<dbReference type="GO" id="GO:0016874">
    <property type="term" value="F:ligase activity"/>
    <property type="evidence" value="ECO:0007669"/>
    <property type="project" value="UniProtKB-KW"/>
</dbReference>
<feature type="transmembrane region" description="Helical" evidence="5">
    <location>
        <begin position="175"/>
        <end position="193"/>
    </location>
</feature>
<dbReference type="EMBL" id="QPJL01000024">
    <property type="protein sequence ID" value="RCW79649.1"/>
    <property type="molecule type" value="Genomic_DNA"/>
</dbReference>
<feature type="transmembrane region" description="Helical" evidence="5">
    <location>
        <begin position="200"/>
        <end position="218"/>
    </location>
</feature>
<dbReference type="InterPro" id="IPR007016">
    <property type="entry name" value="O-antigen_ligase-rel_domated"/>
</dbReference>
<evidence type="ECO:0000313" key="7">
    <source>
        <dbReference type="EMBL" id="RCW79649.1"/>
    </source>
</evidence>
<evidence type="ECO:0000259" key="6">
    <source>
        <dbReference type="Pfam" id="PF04932"/>
    </source>
</evidence>
<evidence type="ECO:0000256" key="1">
    <source>
        <dbReference type="ARBA" id="ARBA00004141"/>
    </source>
</evidence>
<evidence type="ECO:0000256" key="3">
    <source>
        <dbReference type="ARBA" id="ARBA00022989"/>
    </source>
</evidence>
<feature type="transmembrane region" description="Helical" evidence="5">
    <location>
        <begin position="55"/>
        <end position="76"/>
    </location>
</feature>
<comment type="caution">
    <text evidence="7">The sequence shown here is derived from an EMBL/GenBank/DDBJ whole genome shotgun (WGS) entry which is preliminary data.</text>
</comment>
<dbReference type="AlphaFoldDB" id="A0A368YJ64"/>
<feature type="transmembrane region" description="Helical" evidence="5">
    <location>
        <begin position="252"/>
        <end position="271"/>
    </location>
</feature>
<dbReference type="Pfam" id="PF04932">
    <property type="entry name" value="Wzy_C"/>
    <property type="match status" value="1"/>
</dbReference>
<feature type="transmembrane region" description="Helical" evidence="5">
    <location>
        <begin position="106"/>
        <end position="124"/>
    </location>
</feature>
<feature type="transmembrane region" description="Helical" evidence="5">
    <location>
        <begin position="131"/>
        <end position="155"/>
    </location>
</feature>
<dbReference type="PANTHER" id="PTHR37422">
    <property type="entry name" value="TEICHURONIC ACID BIOSYNTHESIS PROTEIN TUAE"/>
    <property type="match status" value="1"/>
</dbReference>
<keyword evidence="3 5" id="KW-1133">Transmembrane helix</keyword>
<dbReference type="PANTHER" id="PTHR37422:SF13">
    <property type="entry name" value="LIPOPOLYSACCHARIDE BIOSYNTHESIS PROTEIN PA4999-RELATED"/>
    <property type="match status" value="1"/>
</dbReference>
<dbReference type="OrthoDB" id="4391260at2"/>